<dbReference type="EMBL" id="AP022871">
    <property type="protein sequence ID" value="BCB88340.1"/>
    <property type="molecule type" value="Genomic_DNA"/>
</dbReference>
<keyword evidence="9 11" id="KW-0472">Membrane</keyword>
<keyword evidence="3 11" id="KW-0050">Antiport</keyword>
<proteinExistence type="inferred from homology"/>
<evidence type="ECO:0000256" key="9">
    <source>
        <dbReference type="ARBA" id="ARBA00023136"/>
    </source>
</evidence>
<evidence type="ECO:0000256" key="1">
    <source>
        <dbReference type="ARBA" id="ARBA00004429"/>
    </source>
</evidence>
<protein>
    <recommendedName>
        <fullName evidence="11">Na(+)/H(+) antiporter NhaA</fullName>
    </recommendedName>
    <alternativeName>
        <fullName evidence="11">Sodium/proton antiporter NhaA</fullName>
    </alternativeName>
</protein>
<dbReference type="GO" id="GO:0006885">
    <property type="term" value="P:regulation of pH"/>
    <property type="evidence" value="ECO:0007669"/>
    <property type="project" value="UniProtKB-UniRule"/>
</dbReference>
<evidence type="ECO:0000256" key="4">
    <source>
        <dbReference type="ARBA" id="ARBA00022475"/>
    </source>
</evidence>
<dbReference type="GO" id="GO:0005886">
    <property type="term" value="C:plasma membrane"/>
    <property type="evidence" value="ECO:0007669"/>
    <property type="project" value="UniProtKB-SubCell"/>
</dbReference>
<keyword evidence="4 11" id="KW-1003">Cell membrane</keyword>
<evidence type="ECO:0000313" key="13">
    <source>
        <dbReference type="EMBL" id="BCB88340.1"/>
    </source>
</evidence>
<dbReference type="KEGG" id="psuu:Psuf_056530"/>
<evidence type="ECO:0000256" key="2">
    <source>
        <dbReference type="ARBA" id="ARBA00022448"/>
    </source>
</evidence>
<feature type="transmembrane region" description="Helical" evidence="11">
    <location>
        <begin position="376"/>
        <end position="396"/>
    </location>
</feature>
<keyword evidence="8 11" id="KW-0406">Ion transport</keyword>
<keyword evidence="2 11" id="KW-0813">Transport</keyword>
<keyword evidence="14" id="KW-1185">Reference proteome</keyword>
<keyword evidence="7 11" id="KW-0915">Sodium</keyword>
<dbReference type="PANTHER" id="PTHR30341:SF0">
    <property type="entry name" value="NA(+)_H(+) ANTIPORTER NHAA"/>
    <property type="match status" value="1"/>
</dbReference>
<dbReference type="Pfam" id="PF06965">
    <property type="entry name" value="Na_H_antiport_1"/>
    <property type="match status" value="1"/>
</dbReference>
<dbReference type="Gene3D" id="1.20.1530.10">
    <property type="entry name" value="Na+/H+ antiporter like domain"/>
    <property type="match status" value="1"/>
</dbReference>
<dbReference type="GO" id="GO:0015385">
    <property type="term" value="F:sodium:proton antiporter activity"/>
    <property type="evidence" value="ECO:0007669"/>
    <property type="project" value="UniProtKB-UniRule"/>
</dbReference>
<sequence length="427" mass="44805">MLLLAAAVAALIWANMPGDSYESFWHTEVSIRVGDAALALDLRHWVNDAAMSLFFLAVGLEISREVAVGELRNPRAVFVPVLGAIGGLALPALIFLAFNPSGPAAHGWGIPVSTDTAFVVGILALFGPRCPDQLRLFLLTLAIADDIGAIAIMAIFYSEGVSLGALGLAALFVIVLVMLRWVGVWQLRLYVVAGIGLWCAVYASGVHPTLAGVLVGLLVPATPVEPAQSERLRFYGRAVIERADAARARLAVLATRATVPANDRLQDALHPVSAFIVVPIFGLANAGVRLDMETLGRAFTSPLTIGIIVALVAGKTVGVGVGSAIALRTRLGDLPGRVRYGHLIGGGMLAGIGFTISLFIADLAFEDEILRDEAKIGVLAGSLTAAILGSLALRYLGERLPLCTVDESGGAPPLPTGPWRDPTLPQR</sequence>
<evidence type="ECO:0000313" key="14">
    <source>
        <dbReference type="Proteomes" id="UP000503011"/>
    </source>
</evidence>
<comment type="function">
    <text evidence="11">Na(+)/H(+) antiporter that extrudes sodium in exchange for external protons.</text>
</comment>
<feature type="transmembrane region" description="Helical" evidence="11">
    <location>
        <begin position="163"/>
        <end position="182"/>
    </location>
</feature>
<reference evidence="13 14" key="1">
    <citation type="submission" date="2020-03" db="EMBL/GenBank/DDBJ databases">
        <title>Whole genome shotgun sequence of Phytohabitans suffuscus NBRC 105367.</title>
        <authorList>
            <person name="Komaki H."/>
            <person name="Tamura T."/>
        </authorList>
    </citation>
    <scope>NUCLEOTIDE SEQUENCE [LARGE SCALE GENOMIC DNA]</scope>
    <source>
        <strain evidence="13 14">NBRC 105367</strain>
    </source>
</reference>
<feature type="transmembrane region" description="Helical" evidence="11">
    <location>
        <begin position="189"/>
        <end position="219"/>
    </location>
</feature>
<feature type="transmembrane region" description="Helical" evidence="11">
    <location>
        <begin position="302"/>
        <end position="327"/>
    </location>
</feature>
<feature type="transmembrane region" description="Helical" evidence="11">
    <location>
        <begin position="134"/>
        <end position="157"/>
    </location>
</feature>
<evidence type="ECO:0000256" key="10">
    <source>
        <dbReference type="ARBA" id="ARBA00023201"/>
    </source>
</evidence>
<gene>
    <name evidence="13" type="primary">nhaA_1</name>
    <name evidence="11" type="synonym">nhaA</name>
    <name evidence="13" type="ORF">Psuf_056530</name>
</gene>
<feature type="transmembrane region" description="Helical" evidence="11">
    <location>
        <begin position="75"/>
        <end position="96"/>
    </location>
</feature>
<evidence type="ECO:0000256" key="12">
    <source>
        <dbReference type="SAM" id="MobiDB-lite"/>
    </source>
</evidence>
<evidence type="ECO:0000256" key="8">
    <source>
        <dbReference type="ARBA" id="ARBA00023065"/>
    </source>
</evidence>
<dbReference type="PANTHER" id="PTHR30341">
    <property type="entry name" value="SODIUM ION/PROTON ANTIPORTER NHAA-RELATED"/>
    <property type="match status" value="1"/>
</dbReference>
<comment type="subcellular location">
    <subcellularLocation>
        <location evidence="1">Cell inner membrane</location>
        <topology evidence="1">Multi-pass membrane protein</topology>
    </subcellularLocation>
    <subcellularLocation>
        <location evidence="11">Cell membrane</location>
        <topology evidence="11">Multi-pass membrane protein</topology>
    </subcellularLocation>
</comment>
<dbReference type="AlphaFoldDB" id="A0A6F8YQC5"/>
<feature type="region of interest" description="Disordered" evidence="12">
    <location>
        <begin position="407"/>
        <end position="427"/>
    </location>
</feature>
<evidence type="ECO:0000256" key="6">
    <source>
        <dbReference type="ARBA" id="ARBA00022989"/>
    </source>
</evidence>
<dbReference type="InterPro" id="IPR023171">
    <property type="entry name" value="Na/H_antiporter_dom_sf"/>
</dbReference>
<reference evidence="13 14" key="2">
    <citation type="submission" date="2020-03" db="EMBL/GenBank/DDBJ databases">
        <authorList>
            <person name="Ichikawa N."/>
            <person name="Kimura A."/>
            <person name="Kitahashi Y."/>
            <person name="Uohara A."/>
        </authorList>
    </citation>
    <scope>NUCLEOTIDE SEQUENCE [LARGE SCALE GENOMIC DNA]</scope>
    <source>
        <strain evidence="13 14">NBRC 105367</strain>
    </source>
</reference>
<dbReference type="NCBIfam" id="TIGR00773">
    <property type="entry name" value="NhaA"/>
    <property type="match status" value="1"/>
</dbReference>
<evidence type="ECO:0000256" key="11">
    <source>
        <dbReference type="HAMAP-Rule" id="MF_01844"/>
    </source>
</evidence>
<keyword evidence="6 11" id="KW-1133">Transmembrane helix</keyword>
<name>A0A6F8YQC5_9ACTN</name>
<feature type="transmembrane region" description="Helical" evidence="11">
    <location>
        <begin position="108"/>
        <end position="127"/>
    </location>
</feature>
<comment type="caution">
    <text evidence="11">Lacks conserved residue(s) required for the propagation of feature annotation.</text>
</comment>
<dbReference type="HAMAP" id="MF_01844">
    <property type="entry name" value="NhaA"/>
    <property type="match status" value="1"/>
</dbReference>
<evidence type="ECO:0000256" key="7">
    <source>
        <dbReference type="ARBA" id="ARBA00023053"/>
    </source>
</evidence>
<comment type="similarity">
    <text evidence="11">Belongs to the NhaA Na(+)/H(+) (TC 2.A.33) antiporter family.</text>
</comment>
<keyword evidence="10 11" id="KW-0739">Sodium transport</keyword>
<keyword evidence="5 11" id="KW-0812">Transmembrane</keyword>
<organism evidence="13 14">
    <name type="scientific">Phytohabitans suffuscus</name>
    <dbReference type="NCBI Taxonomy" id="624315"/>
    <lineage>
        <taxon>Bacteria</taxon>
        <taxon>Bacillati</taxon>
        <taxon>Actinomycetota</taxon>
        <taxon>Actinomycetes</taxon>
        <taxon>Micromonosporales</taxon>
        <taxon>Micromonosporaceae</taxon>
    </lineage>
</organism>
<accession>A0A6F8YQC5</accession>
<dbReference type="InterPro" id="IPR004670">
    <property type="entry name" value="NhaA"/>
</dbReference>
<evidence type="ECO:0000256" key="5">
    <source>
        <dbReference type="ARBA" id="ARBA00022692"/>
    </source>
</evidence>
<evidence type="ECO:0000256" key="3">
    <source>
        <dbReference type="ARBA" id="ARBA00022449"/>
    </source>
</evidence>
<feature type="transmembrane region" description="Helical" evidence="11">
    <location>
        <begin position="339"/>
        <end position="364"/>
    </location>
</feature>
<comment type="catalytic activity">
    <reaction evidence="11">
        <text>Na(+)(in) + 2 H(+)(out) = Na(+)(out) + 2 H(+)(in)</text>
        <dbReference type="Rhea" id="RHEA:29251"/>
        <dbReference type="ChEBI" id="CHEBI:15378"/>
        <dbReference type="ChEBI" id="CHEBI:29101"/>
    </reaction>
</comment>
<dbReference type="Proteomes" id="UP000503011">
    <property type="component" value="Chromosome"/>
</dbReference>